<dbReference type="InterPro" id="IPR020846">
    <property type="entry name" value="MFS_dom"/>
</dbReference>
<evidence type="ECO:0000256" key="4">
    <source>
        <dbReference type="ARBA" id="ARBA00022989"/>
    </source>
</evidence>
<keyword evidence="2" id="KW-0813">Transport</keyword>
<sequence>MPGRGCRPPGHPLLTVIAVLAAVEVASGVIQGYYGPVMVDIAHVHDVRYADLNWLDACQLVFSALVVPPLARLGDLVGHRRVLLAATAVAAAATWGIALAPAYPLLLLAWTLQGVYIVWLPLEIAIVHRRAEGHPDQGRLTRRGAAILVATLELSVIAAAVAAGQLADRLSMTTLLVVPAVIVTLCLPLLALLDEVPPVRTEGRVGFDWAGLALMALAVLSVLGGLVLVRLLGAGSAPAWLMVLAGLVLLVPWWRHEAAHPDPMVDVRLLAQPAQWSIQATSFLIGMSLLGAQVPLQTYFRSDPDVHGFGFGLSAAAGSGRTALYVACLAIGALTLAPLSRILGARRAMVAGCLATAAGYALWLPLHGSPGAAWGVMALIGLGTGGLVAAVPAAAASVAPVERIGAAAGLTNATKAIGGGLASSVFALCLAATGSDRASAGSLEGYFAVWTICSVAAAAAAVVLLVTARVAVPADPARSPSG</sequence>
<feature type="domain" description="Major facilitator superfamily (MFS) profile" evidence="7">
    <location>
        <begin position="274"/>
        <end position="482"/>
    </location>
</feature>
<gene>
    <name evidence="8" type="ORF">E9934_15605</name>
</gene>
<dbReference type="PANTHER" id="PTHR42718:SF9">
    <property type="entry name" value="MAJOR FACILITATOR SUPERFAMILY MULTIDRUG TRANSPORTER MFSC"/>
    <property type="match status" value="1"/>
</dbReference>
<dbReference type="InterPro" id="IPR011701">
    <property type="entry name" value="MFS"/>
</dbReference>
<dbReference type="OrthoDB" id="4484751at2"/>
<feature type="transmembrane region" description="Helical" evidence="6">
    <location>
        <begin position="107"/>
        <end position="126"/>
    </location>
</feature>
<dbReference type="GO" id="GO:0005886">
    <property type="term" value="C:plasma membrane"/>
    <property type="evidence" value="ECO:0007669"/>
    <property type="project" value="UniProtKB-SubCell"/>
</dbReference>
<feature type="transmembrane region" description="Helical" evidence="6">
    <location>
        <begin position="205"/>
        <end position="231"/>
    </location>
</feature>
<dbReference type="GO" id="GO:0022857">
    <property type="term" value="F:transmembrane transporter activity"/>
    <property type="evidence" value="ECO:0007669"/>
    <property type="project" value="InterPro"/>
</dbReference>
<dbReference type="EMBL" id="STGW01000012">
    <property type="protein sequence ID" value="THV09967.1"/>
    <property type="molecule type" value="Genomic_DNA"/>
</dbReference>
<organism evidence="8 9">
    <name type="scientific">Nocardioides caeni</name>
    <dbReference type="NCBI Taxonomy" id="574700"/>
    <lineage>
        <taxon>Bacteria</taxon>
        <taxon>Bacillati</taxon>
        <taxon>Actinomycetota</taxon>
        <taxon>Actinomycetes</taxon>
        <taxon>Propionibacteriales</taxon>
        <taxon>Nocardioidaceae</taxon>
        <taxon>Nocardioides</taxon>
    </lineage>
</organism>
<feature type="transmembrane region" description="Helical" evidence="6">
    <location>
        <begin position="237"/>
        <end position="255"/>
    </location>
</feature>
<feature type="transmembrane region" description="Helical" evidence="6">
    <location>
        <begin position="12"/>
        <end position="34"/>
    </location>
</feature>
<keyword evidence="9" id="KW-1185">Reference proteome</keyword>
<comment type="caution">
    <text evidence="8">The sequence shown here is derived from an EMBL/GenBank/DDBJ whole genome shotgun (WGS) entry which is preliminary data.</text>
</comment>
<keyword evidence="3 6" id="KW-0812">Transmembrane</keyword>
<evidence type="ECO:0000256" key="2">
    <source>
        <dbReference type="ARBA" id="ARBA00022448"/>
    </source>
</evidence>
<feature type="transmembrane region" description="Helical" evidence="6">
    <location>
        <begin position="372"/>
        <end position="395"/>
    </location>
</feature>
<reference evidence="8 9" key="1">
    <citation type="journal article" date="2009" name="Int. J. Syst. Evol. Microbiol.">
        <title>Nocardioides caeni sp. nov., isolated from wastewater.</title>
        <authorList>
            <person name="Yoon J.H."/>
            <person name="Kang S.J."/>
            <person name="Park S."/>
            <person name="Kim W."/>
            <person name="Oh T.K."/>
        </authorList>
    </citation>
    <scope>NUCLEOTIDE SEQUENCE [LARGE SCALE GENOMIC DNA]</scope>
    <source>
        <strain evidence="8 9">DSM 23134</strain>
    </source>
</reference>
<dbReference type="PROSITE" id="PS50850">
    <property type="entry name" value="MFS"/>
    <property type="match status" value="1"/>
</dbReference>
<evidence type="ECO:0000256" key="1">
    <source>
        <dbReference type="ARBA" id="ARBA00004651"/>
    </source>
</evidence>
<dbReference type="PANTHER" id="PTHR42718">
    <property type="entry name" value="MAJOR FACILITATOR SUPERFAMILY MULTIDRUG TRANSPORTER MFSC"/>
    <property type="match status" value="1"/>
</dbReference>
<feature type="transmembrane region" description="Helical" evidence="6">
    <location>
        <begin position="83"/>
        <end position="101"/>
    </location>
</feature>
<feature type="transmembrane region" description="Helical" evidence="6">
    <location>
        <begin position="54"/>
        <end position="71"/>
    </location>
</feature>
<evidence type="ECO:0000313" key="9">
    <source>
        <dbReference type="Proteomes" id="UP000307087"/>
    </source>
</evidence>
<evidence type="ECO:0000259" key="7">
    <source>
        <dbReference type="PROSITE" id="PS50850"/>
    </source>
</evidence>
<evidence type="ECO:0000256" key="3">
    <source>
        <dbReference type="ARBA" id="ARBA00022692"/>
    </source>
</evidence>
<keyword evidence="4 6" id="KW-1133">Transmembrane helix</keyword>
<protein>
    <submittedName>
        <fullName evidence="8">MFS transporter</fullName>
    </submittedName>
</protein>
<comment type="subcellular location">
    <subcellularLocation>
        <location evidence="1">Cell membrane</location>
        <topology evidence="1">Multi-pass membrane protein</topology>
    </subcellularLocation>
</comment>
<keyword evidence="5 6" id="KW-0472">Membrane</keyword>
<dbReference type="AlphaFoldDB" id="A0A4S8N246"/>
<feature type="transmembrane region" description="Helical" evidence="6">
    <location>
        <begin position="146"/>
        <end position="167"/>
    </location>
</feature>
<dbReference type="SUPFAM" id="SSF103473">
    <property type="entry name" value="MFS general substrate transporter"/>
    <property type="match status" value="1"/>
</dbReference>
<feature type="transmembrane region" description="Helical" evidence="6">
    <location>
        <begin position="308"/>
        <end position="336"/>
    </location>
</feature>
<feature type="transmembrane region" description="Helical" evidence="6">
    <location>
        <begin position="276"/>
        <end position="296"/>
    </location>
</feature>
<feature type="transmembrane region" description="Helical" evidence="6">
    <location>
        <begin position="348"/>
        <end position="366"/>
    </location>
</feature>
<dbReference type="InterPro" id="IPR036259">
    <property type="entry name" value="MFS_trans_sf"/>
</dbReference>
<proteinExistence type="predicted"/>
<evidence type="ECO:0000256" key="5">
    <source>
        <dbReference type="ARBA" id="ARBA00023136"/>
    </source>
</evidence>
<feature type="transmembrane region" description="Helical" evidence="6">
    <location>
        <begin position="173"/>
        <end position="193"/>
    </location>
</feature>
<evidence type="ECO:0000256" key="6">
    <source>
        <dbReference type="SAM" id="Phobius"/>
    </source>
</evidence>
<feature type="transmembrane region" description="Helical" evidence="6">
    <location>
        <begin position="447"/>
        <end position="472"/>
    </location>
</feature>
<accession>A0A4S8N246</accession>
<evidence type="ECO:0000313" key="8">
    <source>
        <dbReference type="EMBL" id="THV09967.1"/>
    </source>
</evidence>
<name>A0A4S8N246_9ACTN</name>
<feature type="transmembrane region" description="Helical" evidence="6">
    <location>
        <begin position="416"/>
        <end position="435"/>
    </location>
</feature>
<dbReference type="Proteomes" id="UP000307087">
    <property type="component" value="Unassembled WGS sequence"/>
</dbReference>
<dbReference type="Pfam" id="PF07690">
    <property type="entry name" value="MFS_1"/>
    <property type="match status" value="1"/>
</dbReference>
<dbReference type="Gene3D" id="1.20.1250.20">
    <property type="entry name" value="MFS general substrate transporter like domains"/>
    <property type="match status" value="2"/>
</dbReference>